<sequence>MAAVAEHPFILRAFRHPKFSEQAKDECAIGAFRVTLNVRGWWRSVVVDDFTHATDVNYPKYAHRSRDVRELWMLLLGKALAGVHGGCASFVVGDPPQHHGHLHRVDRCAVRHLQL</sequence>
<dbReference type="SUPFAM" id="SSF54001">
    <property type="entry name" value="Cysteine proteinases"/>
    <property type="match status" value="1"/>
</dbReference>
<comment type="caution">
    <text evidence="1">Lacks conserved residue(s) required for the propagation of feature annotation.</text>
</comment>
<reference evidence="3 4" key="1">
    <citation type="journal article" date="2015" name="PLoS Pathog.">
        <title>Leptomonas seymouri: Adaptations to the Dixenous Life Cycle Analyzed by Genome Sequencing, Transcriptome Profiling and Co-infection with Leishmania donovani.</title>
        <authorList>
            <person name="Kraeva N."/>
            <person name="Butenko A."/>
            <person name="Hlavacova J."/>
            <person name="Kostygov A."/>
            <person name="Myskova J."/>
            <person name="Grybchuk D."/>
            <person name="Lestinova T."/>
            <person name="Votypka J."/>
            <person name="Volf P."/>
            <person name="Opperdoes F."/>
            <person name="Flegontov P."/>
            <person name="Lukes J."/>
            <person name="Yurchenko V."/>
        </authorList>
    </citation>
    <scope>NUCLEOTIDE SEQUENCE [LARGE SCALE GENOMIC DNA]</scope>
    <source>
        <strain evidence="3 4">ATCC 30220</strain>
    </source>
</reference>
<protein>
    <submittedName>
        <fullName evidence="3">Putative calpain-like cysteine peptidase putative cysteine peptidase Clan CA family C2</fullName>
    </submittedName>
</protein>
<dbReference type="OrthoDB" id="167576at2759"/>
<organism evidence="3 4">
    <name type="scientific">Leptomonas seymouri</name>
    <dbReference type="NCBI Taxonomy" id="5684"/>
    <lineage>
        <taxon>Eukaryota</taxon>
        <taxon>Discoba</taxon>
        <taxon>Euglenozoa</taxon>
        <taxon>Kinetoplastea</taxon>
        <taxon>Metakinetoplastina</taxon>
        <taxon>Trypanosomatida</taxon>
        <taxon>Trypanosomatidae</taxon>
        <taxon>Leishmaniinae</taxon>
        <taxon>Leptomonas</taxon>
    </lineage>
</organism>
<evidence type="ECO:0000313" key="4">
    <source>
        <dbReference type="Proteomes" id="UP000038009"/>
    </source>
</evidence>
<dbReference type="VEuPathDB" id="TriTrypDB:Lsey_0059_0030"/>
<dbReference type="Proteomes" id="UP000038009">
    <property type="component" value="Unassembled WGS sequence"/>
</dbReference>
<dbReference type="GO" id="GO:0006508">
    <property type="term" value="P:proteolysis"/>
    <property type="evidence" value="ECO:0007669"/>
    <property type="project" value="InterPro"/>
</dbReference>
<keyword evidence="4" id="KW-1185">Reference proteome</keyword>
<evidence type="ECO:0000256" key="1">
    <source>
        <dbReference type="PROSITE-ProRule" id="PRU00239"/>
    </source>
</evidence>
<dbReference type="Pfam" id="PF00648">
    <property type="entry name" value="Peptidase_C2"/>
    <property type="match status" value="1"/>
</dbReference>
<evidence type="ECO:0000313" key="3">
    <source>
        <dbReference type="EMBL" id="KPI88155.1"/>
    </source>
</evidence>
<evidence type="ECO:0000259" key="2">
    <source>
        <dbReference type="PROSITE" id="PS50203"/>
    </source>
</evidence>
<dbReference type="InterPro" id="IPR038765">
    <property type="entry name" value="Papain-like_cys_pep_sf"/>
</dbReference>
<dbReference type="AlphaFoldDB" id="A0A0N1ILQ8"/>
<dbReference type="PROSITE" id="PS50203">
    <property type="entry name" value="CALPAIN_CAT"/>
    <property type="match status" value="1"/>
</dbReference>
<comment type="caution">
    <text evidence="3">The sequence shown here is derived from an EMBL/GenBank/DDBJ whole genome shotgun (WGS) entry which is preliminary data.</text>
</comment>
<dbReference type="GO" id="GO:0004198">
    <property type="term" value="F:calcium-dependent cysteine-type endopeptidase activity"/>
    <property type="evidence" value="ECO:0007669"/>
    <property type="project" value="InterPro"/>
</dbReference>
<accession>A0A0N1ILQ8</accession>
<proteinExistence type="predicted"/>
<name>A0A0N1ILQ8_LEPSE</name>
<dbReference type="EMBL" id="LJSK01000059">
    <property type="protein sequence ID" value="KPI88155.1"/>
    <property type="molecule type" value="Genomic_DNA"/>
</dbReference>
<dbReference type="InterPro" id="IPR001300">
    <property type="entry name" value="Peptidase_C2_calpain_cat"/>
</dbReference>
<feature type="domain" description="Calpain catalytic" evidence="2">
    <location>
        <begin position="1"/>
        <end position="93"/>
    </location>
</feature>
<gene>
    <name evidence="3" type="ORF">ABL78_2732</name>
</gene>